<evidence type="ECO:0000313" key="3">
    <source>
        <dbReference type="Proteomes" id="UP001187682"/>
    </source>
</evidence>
<dbReference type="InterPro" id="IPR022698">
    <property type="entry name" value="OrsD"/>
</dbReference>
<dbReference type="InterPro" id="IPR053157">
    <property type="entry name" value="Sterol_Uptake_Regulator"/>
</dbReference>
<name>A0AAE8N4U0_9PEZI</name>
<dbReference type="Proteomes" id="UP001187682">
    <property type="component" value="Unassembled WGS sequence"/>
</dbReference>
<dbReference type="InterPro" id="IPR013087">
    <property type="entry name" value="Znf_C2H2_type"/>
</dbReference>
<dbReference type="EMBL" id="ONZQ02000013">
    <property type="protein sequence ID" value="SPO05584.1"/>
    <property type="molecule type" value="Genomic_DNA"/>
</dbReference>
<reference evidence="2" key="1">
    <citation type="submission" date="2018-03" db="EMBL/GenBank/DDBJ databases">
        <authorList>
            <person name="Guldener U."/>
        </authorList>
    </citation>
    <scope>NUCLEOTIDE SEQUENCE</scope>
</reference>
<dbReference type="SMART" id="SM00355">
    <property type="entry name" value="ZnF_C2H2"/>
    <property type="match status" value="2"/>
</dbReference>
<proteinExistence type="predicted"/>
<dbReference type="GO" id="GO:0001228">
    <property type="term" value="F:DNA-binding transcription activator activity, RNA polymerase II-specific"/>
    <property type="evidence" value="ECO:0007669"/>
    <property type="project" value="TreeGrafter"/>
</dbReference>
<dbReference type="Pfam" id="PF12013">
    <property type="entry name" value="OrsD"/>
    <property type="match status" value="1"/>
</dbReference>
<keyword evidence="3" id="KW-1185">Reference proteome</keyword>
<sequence>MDRPVLPPHELLHYSAAHKVLICTTCRYAVQPGGLTRHLKDIHHIYRGKRRPYLEYAGSMELKDPKEVTPPTPAQFPVPHLPIEWGWRCSAPGCDYMCVSDKRMETHWPATHGRKGSDDRDWTAAPLQTFFRGNMLRYFTKQCIGPTSVQGRQKFNIQAVSSSMDSLEAPCPQTIGEKYLLDPLDYSILEHYLSSTSISLMLDDDALQPVWIDLVPKIALNQPFLLHGILACTALHMAHLDPLKDKTYTLRALAHQETAIPLFRHATENPTVENCDALVIFAYLLTVYSFATDMDNVSSPLLMVDDRGSEWGEKQLALPQWLHFIRAGCVMLCDVWDAIEAGPAMVLAYAWEVHMEVAEVGDGKQPYLEFFLSVIPRDSSWSAEAISAYESAATKLAESFAYVDGQDVQTWLSTWNTIGVWPARLEDSYFALLAERHPGALILLAHYCLILKPLDDLWYFHGRPAKLLASIMRALDEKWHPFIRDAVKSVIG</sequence>
<dbReference type="PANTHER" id="PTHR47784">
    <property type="entry name" value="STEROL UPTAKE CONTROL PROTEIN 2"/>
    <property type="match status" value="1"/>
</dbReference>
<organism evidence="2 3">
    <name type="scientific">Cephalotrichum gorgonifer</name>
    <dbReference type="NCBI Taxonomy" id="2041049"/>
    <lineage>
        <taxon>Eukaryota</taxon>
        <taxon>Fungi</taxon>
        <taxon>Dikarya</taxon>
        <taxon>Ascomycota</taxon>
        <taxon>Pezizomycotina</taxon>
        <taxon>Sordariomycetes</taxon>
        <taxon>Hypocreomycetidae</taxon>
        <taxon>Microascales</taxon>
        <taxon>Microascaceae</taxon>
        <taxon>Cephalotrichum</taxon>
    </lineage>
</organism>
<dbReference type="AlphaFoldDB" id="A0AAE8N4U0"/>
<gene>
    <name evidence="2" type="ORF">DNG_08271</name>
</gene>
<protein>
    <recommendedName>
        <fullName evidence="1">C2H2-type domain-containing protein</fullName>
    </recommendedName>
</protein>
<feature type="domain" description="C2H2-type" evidence="1">
    <location>
        <begin position="87"/>
        <end position="112"/>
    </location>
</feature>
<feature type="domain" description="C2H2-type" evidence="1">
    <location>
        <begin position="21"/>
        <end position="43"/>
    </location>
</feature>
<evidence type="ECO:0000313" key="2">
    <source>
        <dbReference type="EMBL" id="SPO05584.1"/>
    </source>
</evidence>
<comment type="caution">
    <text evidence="2">The sequence shown here is derived from an EMBL/GenBank/DDBJ whole genome shotgun (WGS) entry which is preliminary data.</text>
</comment>
<dbReference type="PANTHER" id="PTHR47784:SF5">
    <property type="entry name" value="STEROL UPTAKE CONTROL PROTEIN 2"/>
    <property type="match status" value="1"/>
</dbReference>
<evidence type="ECO:0000259" key="1">
    <source>
        <dbReference type="SMART" id="SM00355"/>
    </source>
</evidence>
<accession>A0AAE8N4U0</accession>